<keyword evidence="9" id="KW-0624">Polysaccharide degradation</keyword>
<dbReference type="GO" id="GO:0016798">
    <property type="term" value="F:hydrolase activity, acting on glycosyl bonds"/>
    <property type="evidence" value="ECO:0007669"/>
    <property type="project" value="UniProtKB-KW"/>
</dbReference>
<evidence type="ECO:0000256" key="1">
    <source>
        <dbReference type="ARBA" id="ARBA00001913"/>
    </source>
</evidence>
<keyword evidence="5 12" id="KW-0732">Signal</keyword>
<protein>
    <submittedName>
        <fullName evidence="14">Fibronectin type III domain protein</fullName>
    </submittedName>
</protein>
<comment type="caution">
    <text evidence="14">The sequence shown here is derived from an EMBL/GenBank/DDBJ whole genome shotgun (WGS) entry which is preliminary data.</text>
</comment>
<dbReference type="InterPro" id="IPR006626">
    <property type="entry name" value="PbH1"/>
</dbReference>
<comment type="cofactor">
    <cofactor evidence="1">
        <name>Ca(2+)</name>
        <dbReference type="ChEBI" id="CHEBI:29108"/>
    </cofactor>
</comment>
<feature type="region of interest" description="Disordered" evidence="11">
    <location>
        <begin position="1115"/>
        <end position="1172"/>
    </location>
</feature>
<evidence type="ECO:0000256" key="12">
    <source>
        <dbReference type="SAM" id="SignalP"/>
    </source>
</evidence>
<evidence type="ECO:0000313" key="14">
    <source>
        <dbReference type="EMBL" id="RPF27069.1"/>
    </source>
</evidence>
<keyword evidence="8" id="KW-0326">Glycosidase</keyword>
<keyword evidence="4" id="KW-0479">Metal-binding</keyword>
<dbReference type="GO" id="GO:0000272">
    <property type="term" value="P:polysaccharide catabolic process"/>
    <property type="evidence" value="ECO:0007669"/>
    <property type="project" value="UniProtKB-KW"/>
</dbReference>
<keyword evidence="7" id="KW-0456">Lyase</keyword>
<dbReference type="PROSITE" id="PS50853">
    <property type="entry name" value="FN3"/>
    <property type="match status" value="1"/>
</dbReference>
<dbReference type="SUPFAM" id="SSF51126">
    <property type="entry name" value="Pectin lyase-like"/>
    <property type="match status" value="1"/>
</dbReference>
<dbReference type="AlphaFoldDB" id="A0A3N4Z1A3"/>
<dbReference type="GO" id="GO:0016837">
    <property type="term" value="F:carbon-oxygen lyase activity, acting on polysaccharides"/>
    <property type="evidence" value="ECO:0007669"/>
    <property type="project" value="TreeGrafter"/>
</dbReference>
<dbReference type="EMBL" id="RKRA01000001">
    <property type="protein sequence ID" value="RPF27069.1"/>
    <property type="molecule type" value="Genomic_DNA"/>
</dbReference>
<evidence type="ECO:0000256" key="10">
    <source>
        <dbReference type="ARBA" id="ARBA00038263"/>
    </source>
</evidence>
<evidence type="ECO:0000256" key="3">
    <source>
        <dbReference type="ARBA" id="ARBA00022525"/>
    </source>
</evidence>
<evidence type="ECO:0000256" key="5">
    <source>
        <dbReference type="ARBA" id="ARBA00022729"/>
    </source>
</evidence>
<evidence type="ECO:0000259" key="13">
    <source>
        <dbReference type="PROSITE" id="PS50853"/>
    </source>
</evidence>
<dbReference type="InterPro" id="IPR013783">
    <property type="entry name" value="Ig-like_fold"/>
</dbReference>
<dbReference type="PANTHER" id="PTHR40088">
    <property type="entry name" value="PECTATE LYASE (EUROFUNG)"/>
    <property type="match status" value="1"/>
</dbReference>
<evidence type="ECO:0000256" key="7">
    <source>
        <dbReference type="ARBA" id="ARBA00023239"/>
    </source>
</evidence>
<organism evidence="14 15">
    <name type="scientific">Georgenia muralis</name>
    <dbReference type="NCBI Taxonomy" id="154117"/>
    <lineage>
        <taxon>Bacteria</taxon>
        <taxon>Bacillati</taxon>
        <taxon>Actinomycetota</taxon>
        <taxon>Actinomycetes</taxon>
        <taxon>Micrococcales</taxon>
        <taxon>Bogoriellaceae</taxon>
        <taxon>Georgenia</taxon>
    </lineage>
</organism>
<keyword evidence="15" id="KW-1185">Reference proteome</keyword>
<dbReference type="RefSeq" id="WP_123916350.1">
    <property type="nucleotide sequence ID" value="NZ_RKRA01000001.1"/>
</dbReference>
<dbReference type="Gene3D" id="2.60.40.10">
    <property type="entry name" value="Immunoglobulins"/>
    <property type="match status" value="1"/>
</dbReference>
<evidence type="ECO:0000256" key="2">
    <source>
        <dbReference type="ARBA" id="ARBA00004613"/>
    </source>
</evidence>
<evidence type="ECO:0000256" key="8">
    <source>
        <dbReference type="ARBA" id="ARBA00023295"/>
    </source>
</evidence>
<proteinExistence type="inferred from homology"/>
<dbReference type="Pfam" id="PF25849">
    <property type="entry name" value="PelX_N"/>
    <property type="match status" value="2"/>
</dbReference>
<evidence type="ECO:0000256" key="4">
    <source>
        <dbReference type="ARBA" id="ARBA00022723"/>
    </source>
</evidence>
<keyword evidence="3" id="KW-0964">Secreted</keyword>
<keyword evidence="9" id="KW-0119">Carbohydrate metabolism</keyword>
<keyword evidence="8" id="KW-0378">Hydrolase</keyword>
<dbReference type="InterPro" id="IPR058953">
    <property type="entry name" value="PelX-like_N"/>
</dbReference>
<dbReference type="InterPro" id="IPR036116">
    <property type="entry name" value="FN3_sf"/>
</dbReference>
<name>A0A3N4Z1A3_9MICO</name>
<comment type="similarity">
    <text evidence="10">Belongs to the polysaccharide lyase 9 family.</text>
</comment>
<dbReference type="OrthoDB" id="8660908at2"/>
<dbReference type="InterPro" id="IPR052052">
    <property type="entry name" value="Polysaccharide_Lyase_9"/>
</dbReference>
<dbReference type="InterPro" id="IPR012334">
    <property type="entry name" value="Pectin_lyas_fold"/>
</dbReference>
<dbReference type="Pfam" id="PF00041">
    <property type="entry name" value="fn3"/>
    <property type="match status" value="1"/>
</dbReference>
<keyword evidence="6" id="KW-0106">Calcium</keyword>
<gene>
    <name evidence="14" type="ORF">EDD32_1531</name>
</gene>
<feature type="chain" id="PRO_5018234250" evidence="12">
    <location>
        <begin position="32"/>
        <end position="1172"/>
    </location>
</feature>
<sequence>MPTALRHLRSAIAALAVAALALVGLTSTATADQHVLNASDLEARVYDADFQVGQFIVNATGDTTVEVDANNNTGGGMQFTQRLKMGGAGDAESRSVQFTTTGEAVLSVYVMSSSSSADRDLALYTLDGTEVARVPALGAPSGGDIPVGTLVVPDAGTYYIASPSSGVNIYYVELTEGPAPERPAWDAVAVPTITDVTVDGGDIVVSYDGVIGFEGADLATATLYDGETEVASGVSGTPGDAGSITLTPDASGDYEVQVALTRNDQETALLSERVAAPSFTLPLATPEITSALTSAVEGDQATVTVEWGAVPEAETYDLAYRETGATDWTAGPSTAGTSADITGLTPGTSYELQVTALRGVDTATSEPYAVTVSGEVERWLSAHAGISSNGELIENADGSLTFSLLDNNGKIADSEDGFMYYYTEIDPATENFTLSATFTVNDASLKDNQSGFGIVAVDTFEPNNRAARYFNNAGVMSAKYTRDVDGSLEVAYGTPGGKFVDGYTDAPTVASADRDMSRSQPFDWDFRAGYTEGSNTNPPRFTEGDVYEYTLRKSNTGFHAIWTDQDGEVHEIIDYEPDLLLQQDPDKYYVGIFAARKIVVTASDIEFTTIHPDDDEAPLPRPITYVDPTLSADVTRTTPHDSLDVPLVSNVHGEAVVRDGDGDVVGEVTLAPGESREITVPLEDGTNELTAELTPAPKEEQTQLGEYEDLSSYDPVSIPITIEVDRFGEPGESIHVAPDGTANGDGTPENPLDLHTAVAFVQPGQQIVLAPGTYRPTEAVVVGRGNDGTAEAPITLMSHPDGRATLDLSDSTSGGIKLRGDYWHLYDLEITGSQGYQKPLLIQGDHNVVERIESHHNQDTGVQISGEASEPYEMWPSDNLVVSSVSHNNVDPQGNDADGFAAKLTVGDGNVFRYNIAHHNIDDGWDLYAKSTTGPIGDVVVEDSVAYRNGQLEDDPERTGEGNGFKLGGESMPGKHLLRNSVSFGNLGRGVTSNSGPDVRVHDVTSYDNASGNLQLATSASTTDYEVSGMLSYVAGAADRIDLREQEDTLTTEPSNYLTVAGDFVRDASVNSEGDLVSDDWFGSLDTDLVPEIAADGSIEMHGLLELSDQAPAETGARLGANPEPTVITLLPPVGTAGGDEDRPGNRPPHVGEPGRPPFAGEQGPPEHARNR</sequence>
<reference evidence="14 15" key="1">
    <citation type="submission" date="2018-11" db="EMBL/GenBank/DDBJ databases">
        <title>Sequencing the genomes of 1000 actinobacteria strains.</title>
        <authorList>
            <person name="Klenk H.-P."/>
        </authorList>
    </citation>
    <scope>NUCLEOTIDE SEQUENCE [LARGE SCALE GENOMIC DNA]</scope>
    <source>
        <strain evidence="14 15">DSM 14418</strain>
    </source>
</reference>
<dbReference type="PANTHER" id="PTHR40088:SF1">
    <property type="entry name" value="PECTATE LYASE PEL9"/>
    <property type="match status" value="1"/>
</dbReference>
<comment type="subcellular location">
    <subcellularLocation>
        <location evidence="2">Secreted</location>
    </subcellularLocation>
</comment>
<evidence type="ECO:0000256" key="6">
    <source>
        <dbReference type="ARBA" id="ARBA00022837"/>
    </source>
</evidence>
<dbReference type="SMART" id="SM00710">
    <property type="entry name" value="PbH1"/>
    <property type="match status" value="4"/>
</dbReference>
<evidence type="ECO:0000313" key="15">
    <source>
        <dbReference type="Proteomes" id="UP000280726"/>
    </source>
</evidence>
<dbReference type="GO" id="GO:0005576">
    <property type="term" value="C:extracellular region"/>
    <property type="evidence" value="ECO:0007669"/>
    <property type="project" value="UniProtKB-SubCell"/>
</dbReference>
<dbReference type="SMART" id="SM00060">
    <property type="entry name" value="FN3"/>
    <property type="match status" value="1"/>
</dbReference>
<dbReference type="Gene3D" id="2.160.20.10">
    <property type="entry name" value="Single-stranded right-handed beta-helix, Pectin lyase-like"/>
    <property type="match status" value="1"/>
</dbReference>
<feature type="domain" description="Fibronectin type-III" evidence="13">
    <location>
        <begin position="288"/>
        <end position="375"/>
    </location>
</feature>
<dbReference type="Proteomes" id="UP000280726">
    <property type="component" value="Unassembled WGS sequence"/>
</dbReference>
<dbReference type="InterPro" id="IPR011050">
    <property type="entry name" value="Pectin_lyase_fold/virulence"/>
</dbReference>
<evidence type="ECO:0000256" key="9">
    <source>
        <dbReference type="ARBA" id="ARBA00023326"/>
    </source>
</evidence>
<dbReference type="SUPFAM" id="SSF49265">
    <property type="entry name" value="Fibronectin type III"/>
    <property type="match status" value="1"/>
</dbReference>
<dbReference type="GO" id="GO:0046872">
    <property type="term" value="F:metal ion binding"/>
    <property type="evidence" value="ECO:0007669"/>
    <property type="project" value="UniProtKB-KW"/>
</dbReference>
<dbReference type="CDD" id="cd00063">
    <property type="entry name" value="FN3"/>
    <property type="match status" value="1"/>
</dbReference>
<feature type="signal peptide" evidence="12">
    <location>
        <begin position="1"/>
        <end position="31"/>
    </location>
</feature>
<accession>A0A3N4Z1A3</accession>
<evidence type="ECO:0000256" key="11">
    <source>
        <dbReference type="SAM" id="MobiDB-lite"/>
    </source>
</evidence>
<dbReference type="InterPro" id="IPR003961">
    <property type="entry name" value="FN3_dom"/>
</dbReference>